<keyword evidence="1" id="KW-0472">Membrane</keyword>
<sequence>MRNSTATETDLIDSESVILIPQNTWYFKINWLLQVIACSAELAVTVLFWALEFNPMEGTVHFFNLSVHGLGAALVIIDFMLVANPFRLLHFIYPILYAAVYFLFTYIYFVAGGLNPSGETHIYRGSIDWGTIPLMSLGVSAFAAFVGATLIHVFFFLLYLIKLSFAKCCGFCNNSFSDVYI</sequence>
<dbReference type="Pfam" id="PF21534">
    <property type="entry name" value="Rost"/>
    <property type="match status" value="1"/>
</dbReference>
<feature type="transmembrane region" description="Helical" evidence="1">
    <location>
        <begin position="63"/>
        <end position="83"/>
    </location>
</feature>
<keyword evidence="1" id="KW-0812">Transmembrane</keyword>
<comment type="caution">
    <text evidence="2">The sequence shown here is derived from an EMBL/GenBank/DDBJ whole genome shotgun (WGS) entry which is preliminary data.</text>
</comment>
<evidence type="ECO:0008006" key="4">
    <source>
        <dbReference type="Google" id="ProtNLM"/>
    </source>
</evidence>
<dbReference type="AlphaFoldDB" id="A0A2G8JM71"/>
<feature type="transmembrane region" description="Helical" evidence="1">
    <location>
        <begin position="31"/>
        <end position="51"/>
    </location>
</feature>
<gene>
    <name evidence="2" type="ORF">BSL78_26291</name>
</gene>
<feature type="transmembrane region" description="Helical" evidence="1">
    <location>
        <begin position="134"/>
        <end position="161"/>
    </location>
</feature>
<feature type="transmembrane region" description="Helical" evidence="1">
    <location>
        <begin position="95"/>
        <end position="114"/>
    </location>
</feature>
<name>A0A2G8JM71_STIJA</name>
<proteinExistence type="predicted"/>
<dbReference type="PANTHER" id="PTHR12242">
    <property type="entry name" value="OS02G0130600 PROTEIN-RELATED"/>
    <property type="match status" value="1"/>
</dbReference>
<evidence type="ECO:0000256" key="1">
    <source>
        <dbReference type="SAM" id="Phobius"/>
    </source>
</evidence>
<evidence type="ECO:0000313" key="3">
    <source>
        <dbReference type="Proteomes" id="UP000230750"/>
    </source>
</evidence>
<organism evidence="2 3">
    <name type="scientific">Stichopus japonicus</name>
    <name type="common">Sea cucumber</name>
    <dbReference type="NCBI Taxonomy" id="307972"/>
    <lineage>
        <taxon>Eukaryota</taxon>
        <taxon>Metazoa</taxon>
        <taxon>Echinodermata</taxon>
        <taxon>Eleutherozoa</taxon>
        <taxon>Echinozoa</taxon>
        <taxon>Holothuroidea</taxon>
        <taxon>Aspidochirotacea</taxon>
        <taxon>Aspidochirotida</taxon>
        <taxon>Stichopodidae</taxon>
        <taxon>Apostichopus</taxon>
    </lineage>
</organism>
<keyword evidence="1" id="KW-1133">Transmembrane helix</keyword>
<dbReference type="GO" id="GO:0016020">
    <property type="term" value="C:membrane"/>
    <property type="evidence" value="ECO:0007669"/>
    <property type="project" value="TreeGrafter"/>
</dbReference>
<dbReference type="EMBL" id="MRZV01001602">
    <property type="protein sequence ID" value="PIK36866.1"/>
    <property type="molecule type" value="Genomic_DNA"/>
</dbReference>
<reference evidence="2 3" key="1">
    <citation type="journal article" date="2017" name="PLoS Biol.">
        <title>The sea cucumber genome provides insights into morphological evolution and visceral regeneration.</title>
        <authorList>
            <person name="Zhang X."/>
            <person name="Sun L."/>
            <person name="Yuan J."/>
            <person name="Sun Y."/>
            <person name="Gao Y."/>
            <person name="Zhang L."/>
            <person name="Li S."/>
            <person name="Dai H."/>
            <person name="Hamel J.F."/>
            <person name="Liu C."/>
            <person name="Yu Y."/>
            <person name="Liu S."/>
            <person name="Lin W."/>
            <person name="Guo K."/>
            <person name="Jin S."/>
            <person name="Xu P."/>
            <person name="Storey K.B."/>
            <person name="Huan P."/>
            <person name="Zhang T."/>
            <person name="Zhou Y."/>
            <person name="Zhang J."/>
            <person name="Lin C."/>
            <person name="Li X."/>
            <person name="Xing L."/>
            <person name="Huo D."/>
            <person name="Sun M."/>
            <person name="Wang L."/>
            <person name="Mercier A."/>
            <person name="Li F."/>
            <person name="Yang H."/>
            <person name="Xiang J."/>
        </authorList>
    </citation>
    <scope>NUCLEOTIDE SEQUENCE [LARGE SCALE GENOMIC DNA]</scope>
    <source>
        <strain evidence="2">Shaxun</strain>
        <tissue evidence="2">Muscle</tissue>
    </source>
</reference>
<protein>
    <recommendedName>
        <fullName evidence="4">Protein rolling stone</fullName>
    </recommendedName>
</protein>
<dbReference type="PANTHER" id="PTHR12242:SF1">
    <property type="entry name" value="MYND-TYPE DOMAIN-CONTAINING PROTEIN"/>
    <property type="match status" value="1"/>
</dbReference>
<evidence type="ECO:0000313" key="2">
    <source>
        <dbReference type="EMBL" id="PIK36866.1"/>
    </source>
</evidence>
<dbReference type="InterPro" id="IPR049352">
    <property type="entry name" value="Rost"/>
</dbReference>
<accession>A0A2G8JM71</accession>
<dbReference type="OrthoDB" id="419711at2759"/>
<dbReference type="STRING" id="307972.A0A2G8JM71"/>
<dbReference type="Proteomes" id="UP000230750">
    <property type="component" value="Unassembled WGS sequence"/>
</dbReference>
<keyword evidence="3" id="KW-1185">Reference proteome</keyword>